<organism evidence="2 3">
    <name type="scientific">Kineosporia babensis</name>
    <dbReference type="NCBI Taxonomy" id="499548"/>
    <lineage>
        <taxon>Bacteria</taxon>
        <taxon>Bacillati</taxon>
        <taxon>Actinomycetota</taxon>
        <taxon>Actinomycetes</taxon>
        <taxon>Kineosporiales</taxon>
        <taxon>Kineosporiaceae</taxon>
        <taxon>Kineosporia</taxon>
    </lineage>
</organism>
<evidence type="ECO:0000313" key="2">
    <source>
        <dbReference type="EMBL" id="MCD5313245.1"/>
    </source>
</evidence>
<dbReference type="EMBL" id="JAJOMB010000011">
    <property type="protein sequence ID" value="MCD5313245.1"/>
    <property type="molecule type" value="Genomic_DNA"/>
</dbReference>
<feature type="chain" id="PRO_5040803645" evidence="1">
    <location>
        <begin position="30"/>
        <end position="126"/>
    </location>
</feature>
<dbReference type="InterPro" id="IPR011024">
    <property type="entry name" value="G_crystallin-like"/>
</dbReference>
<dbReference type="RefSeq" id="WP_231444260.1">
    <property type="nucleotide sequence ID" value="NZ_JAJOMB010000011.1"/>
</dbReference>
<evidence type="ECO:0000256" key="1">
    <source>
        <dbReference type="SAM" id="SignalP"/>
    </source>
</evidence>
<protein>
    <submittedName>
        <fullName evidence="2">Peptidase inhibitor family I36 protein</fullName>
    </submittedName>
</protein>
<dbReference type="SUPFAM" id="SSF49695">
    <property type="entry name" value="gamma-Crystallin-like"/>
    <property type="match status" value="1"/>
</dbReference>
<name>A0A9X1NG16_9ACTN</name>
<feature type="signal peptide" evidence="1">
    <location>
        <begin position="1"/>
        <end position="29"/>
    </location>
</feature>
<keyword evidence="1" id="KW-0732">Signal</keyword>
<comment type="caution">
    <text evidence="2">The sequence shown here is derived from an EMBL/GenBank/DDBJ whole genome shotgun (WGS) entry which is preliminary data.</text>
</comment>
<dbReference type="Gene3D" id="2.60.20.10">
    <property type="entry name" value="Crystallins"/>
    <property type="match status" value="1"/>
</dbReference>
<dbReference type="Pfam" id="PF03995">
    <property type="entry name" value="Inhibitor_I36"/>
    <property type="match status" value="1"/>
</dbReference>
<gene>
    <name evidence="2" type="ORF">LR394_20265</name>
</gene>
<accession>A0A9X1NG16</accession>
<evidence type="ECO:0000313" key="3">
    <source>
        <dbReference type="Proteomes" id="UP001138997"/>
    </source>
</evidence>
<proteinExistence type="predicted"/>
<dbReference type="AlphaFoldDB" id="A0A9X1NG16"/>
<sequence>MRLRTVAAAALTGVLAGVAMVTAAGPASADDARCPANRVCMYEDPNFTGSLYVNQKYKSGGKFEIDWWDGDNEISSVINNTGGSVKLYANDGQKGKWQCVGAHSTRSNLKDNAFDNNAESWAFASC</sequence>
<keyword evidence="3" id="KW-1185">Reference proteome</keyword>
<dbReference type="Proteomes" id="UP001138997">
    <property type="component" value="Unassembled WGS sequence"/>
</dbReference>
<reference evidence="2" key="1">
    <citation type="submission" date="2021-11" db="EMBL/GenBank/DDBJ databases">
        <title>Streptomyces corallinus and Kineosporia corallina sp. nov., two new coral-derived marine actinobacteria.</title>
        <authorList>
            <person name="Buangrab K."/>
            <person name="Sutthacheep M."/>
            <person name="Yeemin T."/>
            <person name="Harunari E."/>
            <person name="Igarashi Y."/>
            <person name="Sripreechasak P."/>
            <person name="Kanchanasin P."/>
            <person name="Tanasupawat S."/>
            <person name="Phongsopitanun W."/>
        </authorList>
    </citation>
    <scope>NUCLEOTIDE SEQUENCE</scope>
    <source>
        <strain evidence="2">JCM 31032</strain>
    </source>
</reference>